<keyword evidence="6 8" id="KW-0067">ATP-binding</keyword>
<gene>
    <name evidence="9" type="ORF">BLA24064_04379</name>
    <name evidence="8" type="ORF">F7R21_10435</name>
</gene>
<dbReference type="InterPro" id="IPR017871">
    <property type="entry name" value="ABC_transporter-like_CS"/>
</dbReference>
<protein>
    <submittedName>
        <fullName evidence="9">ABC transporter ATP-binding protein</fullName>
    </submittedName>
    <submittedName>
        <fullName evidence="8">ATP-binding cassette domain-containing protein</fullName>
    </submittedName>
</protein>
<reference evidence="8 10" key="1">
    <citation type="submission" date="2019-09" db="EMBL/GenBank/DDBJ databases">
        <title>Draft genome sequences of 48 bacterial type strains from the CCUG.</title>
        <authorList>
            <person name="Tunovic T."/>
            <person name="Pineiro-Iglesias B."/>
            <person name="Unosson C."/>
            <person name="Inganas E."/>
            <person name="Ohlen M."/>
            <person name="Cardew S."/>
            <person name="Jensie-Markopoulos S."/>
            <person name="Salva-Serra F."/>
            <person name="Jaen-Luchoro D."/>
            <person name="Karlsson R."/>
            <person name="Svensson-Stadler L."/>
            <person name="Chun J."/>
            <person name="Moore E."/>
        </authorList>
    </citation>
    <scope>NUCLEOTIDE SEQUENCE [LARGE SCALE GENOMIC DNA]</scope>
    <source>
        <strain evidence="8 10">CCUG 54555</strain>
    </source>
</reference>
<dbReference type="AlphaFoldDB" id="A0A6H9T162"/>
<dbReference type="InterPro" id="IPR027417">
    <property type="entry name" value="P-loop_NTPase"/>
</dbReference>
<dbReference type="InterPro" id="IPR003593">
    <property type="entry name" value="AAA+_ATPase"/>
</dbReference>
<evidence type="ECO:0000256" key="2">
    <source>
        <dbReference type="ARBA" id="ARBA00022448"/>
    </source>
</evidence>
<sequence>MSQDIKIAVRQCYKVFGPEAKSMMPLVMNGISKAELLDKHGHVIGLHDINVDMRAGAITVVMGLSGSGKSTLIRHLNGLIVPTAGEILVDGRDITRLSGRALLEFRRLNVSMVFQNFALMPHLTVLDNVGLAKKVCGQARPAVQQEARRWIARLGLSGFEGRYPHQLSGGMQQRVGIARALTSDAEVLLMDEAFSALDPLTRADMQDLLIELQRELNKTIVFITHDLEEALKIADHIVILKDGKVVQQGSPESIVLQPKDDYIQRFVNDINRARVLKVGSVMRPSASELYRAGDTLDEGDTLEAALAKSQGDLDRSFAVTRGGAVVGQCAMRDVVRAIVPPQVRGQLQPSVPETAGLPTTAA</sequence>
<evidence type="ECO:0000313" key="10">
    <source>
        <dbReference type="Proteomes" id="UP000430232"/>
    </source>
</evidence>
<evidence type="ECO:0000259" key="7">
    <source>
        <dbReference type="PROSITE" id="PS50893"/>
    </source>
</evidence>
<evidence type="ECO:0000313" key="11">
    <source>
        <dbReference type="Proteomes" id="UP000494222"/>
    </source>
</evidence>
<organism evidence="8 10">
    <name type="scientific">Burkholderia latens</name>
    <dbReference type="NCBI Taxonomy" id="488446"/>
    <lineage>
        <taxon>Bacteria</taxon>
        <taxon>Pseudomonadati</taxon>
        <taxon>Pseudomonadota</taxon>
        <taxon>Betaproteobacteria</taxon>
        <taxon>Burkholderiales</taxon>
        <taxon>Burkholderiaceae</taxon>
        <taxon>Burkholderia</taxon>
        <taxon>Burkholderia cepacia complex</taxon>
    </lineage>
</organism>
<dbReference type="SMART" id="SM00382">
    <property type="entry name" value="AAA"/>
    <property type="match status" value="1"/>
</dbReference>
<dbReference type="PROSITE" id="PS50893">
    <property type="entry name" value="ABC_TRANSPORTER_2"/>
    <property type="match status" value="1"/>
</dbReference>
<accession>A0A6H9T162</accession>
<evidence type="ECO:0000313" key="9">
    <source>
        <dbReference type="EMBL" id="VWB92137.1"/>
    </source>
</evidence>
<dbReference type="RefSeq" id="WP_151064242.1">
    <property type="nucleotide sequence ID" value="NZ_CABVPL010000037.1"/>
</dbReference>
<dbReference type="GeneID" id="99791660"/>
<dbReference type="EMBL" id="CABVPL010000037">
    <property type="protein sequence ID" value="VWB92137.1"/>
    <property type="molecule type" value="Genomic_DNA"/>
</dbReference>
<keyword evidence="3" id="KW-1003">Cell membrane</keyword>
<dbReference type="InterPro" id="IPR003439">
    <property type="entry name" value="ABC_transporter-like_ATP-bd"/>
</dbReference>
<keyword evidence="2" id="KW-0813">Transport</keyword>
<dbReference type="GO" id="GO:0016887">
    <property type="term" value="F:ATP hydrolysis activity"/>
    <property type="evidence" value="ECO:0007669"/>
    <property type="project" value="InterPro"/>
</dbReference>
<keyword evidence="5" id="KW-0547">Nucleotide-binding</keyword>
<reference evidence="9 11" key="2">
    <citation type="submission" date="2019-09" db="EMBL/GenBank/DDBJ databases">
        <authorList>
            <person name="Depoorter E."/>
        </authorList>
    </citation>
    <scope>NUCLEOTIDE SEQUENCE [LARGE SCALE GENOMIC DNA]</scope>
    <source>
        <strain evidence="9">LMG 24064</strain>
    </source>
</reference>
<evidence type="ECO:0000256" key="4">
    <source>
        <dbReference type="ARBA" id="ARBA00022519"/>
    </source>
</evidence>
<evidence type="ECO:0000313" key="8">
    <source>
        <dbReference type="EMBL" id="KAB0642707.1"/>
    </source>
</evidence>
<dbReference type="PROSITE" id="PS00211">
    <property type="entry name" value="ABC_TRANSPORTER_1"/>
    <property type="match status" value="1"/>
</dbReference>
<proteinExistence type="inferred from homology"/>
<dbReference type="PANTHER" id="PTHR43869:SF1">
    <property type="entry name" value="GLYCINE BETAINE_PROLINE BETAINE TRANSPORT SYSTEM ATP-BINDING PROTEIN PROV"/>
    <property type="match status" value="1"/>
</dbReference>
<dbReference type="GO" id="GO:0006970">
    <property type="term" value="P:response to osmotic stress"/>
    <property type="evidence" value="ECO:0007669"/>
    <property type="project" value="UniProtKB-ARBA"/>
</dbReference>
<dbReference type="Proteomes" id="UP000430232">
    <property type="component" value="Unassembled WGS sequence"/>
</dbReference>
<dbReference type="Pfam" id="PF00005">
    <property type="entry name" value="ABC_tran"/>
    <property type="match status" value="1"/>
</dbReference>
<dbReference type="PANTHER" id="PTHR43869">
    <property type="entry name" value="GLYCINE BETAINE/PROLINE BETAINE TRANSPORT SYSTEM ATP-BINDING PROTEIN PROV"/>
    <property type="match status" value="1"/>
</dbReference>
<dbReference type="EMBL" id="VZOJ01000021">
    <property type="protein sequence ID" value="KAB0642707.1"/>
    <property type="molecule type" value="Genomic_DNA"/>
</dbReference>
<comment type="similarity">
    <text evidence="1">Belongs to the ABC transporter superfamily.</text>
</comment>
<dbReference type="Gene3D" id="3.40.50.300">
    <property type="entry name" value="P-loop containing nucleotide triphosphate hydrolases"/>
    <property type="match status" value="1"/>
</dbReference>
<keyword evidence="4" id="KW-0997">Cell inner membrane</keyword>
<keyword evidence="4" id="KW-0472">Membrane</keyword>
<dbReference type="OrthoDB" id="9802264at2"/>
<dbReference type="GO" id="GO:0005524">
    <property type="term" value="F:ATP binding"/>
    <property type="evidence" value="ECO:0007669"/>
    <property type="project" value="UniProtKB-KW"/>
</dbReference>
<name>A0A6H9T162_9BURK</name>
<dbReference type="SUPFAM" id="SSF52540">
    <property type="entry name" value="P-loop containing nucleoside triphosphate hydrolases"/>
    <property type="match status" value="1"/>
</dbReference>
<evidence type="ECO:0000256" key="6">
    <source>
        <dbReference type="ARBA" id="ARBA00022840"/>
    </source>
</evidence>
<feature type="domain" description="ABC transporter" evidence="7">
    <location>
        <begin position="26"/>
        <end position="267"/>
    </location>
</feature>
<dbReference type="Proteomes" id="UP000494222">
    <property type="component" value="Unassembled WGS sequence"/>
</dbReference>
<evidence type="ECO:0000256" key="3">
    <source>
        <dbReference type="ARBA" id="ARBA00022475"/>
    </source>
</evidence>
<keyword evidence="10" id="KW-1185">Reference proteome</keyword>
<dbReference type="InterPro" id="IPR051921">
    <property type="entry name" value="ABC_osmolyte_uptake_ATP-bind"/>
</dbReference>
<dbReference type="FunFam" id="3.40.50.300:FF:000201">
    <property type="entry name" value="Glycine betaine/L-proline ABC transporter ATP-binding protein"/>
    <property type="match status" value="1"/>
</dbReference>
<evidence type="ECO:0000256" key="5">
    <source>
        <dbReference type="ARBA" id="ARBA00022741"/>
    </source>
</evidence>
<evidence type="ECO:0000256" key="1">
    <source>
        <dbReference type="ARBA" id="ARBA00005417"/>
    </source>
</evidence>